<evidence type="ECO:0000313" key="5">
    <source>
        <dbReference type="Proteomes" id="UP000663760"/>
    </source>
</evidence>
<dbReference type="Pfam" id="PF01535">
    <property type="entry name" value="PPR"/>
    <property type="match status" value="3"/>
</dbReference>
<evidence type="ECO:0000256" key="2">
    <source>
        <dbReference type="PROSITE-ProRule" id="PRU00708"/>
    </source>
</evidence>
<evidence type="ECO:0000259" key="3">
    <source>
        <dbReference type="Pfam" id="PF14432"/>
    </source>
</evidence>
<accession>A0A7I8LIQ4</accession>
<dbReference type="InterPro" id="IPR046960">
    <property type="entry name" value="PPR_At4g14850-like_plant"/>
</dbReference>
<dbReference type="GO" id="GO:0003723">
    <property type="term" value="F:RNA binding"/>
    <property type="evidence" value="ECO:0007669"/>
    <property type="project" value="InterPro"/>
</dbReference>
<dbReference type="FunFam" id="1.25.40.10:FF:000242">
    <property type="entry name" value="Pentatricopeptide repeat-containing protein"/>
    <property type="match status" value="1"/>
</dbReference>
<dbReference type="PROSITE" id="PS51375">
    <property type="entry name" value="PPR"/>
    <property type="match status" value="4"/>
</dbReference>
<sequence>MQTDNLRCQGLRIPALGRRRSSRRLLWLLCLSTEGFKERPWPRCDSAIRASIVKGSSLNALSDYRSLMSLGTLENGRRTLWLDLEACRASGDLAPVSETHGRMIKTGFCFCDSLVGSLFRLYLDRHCLREARSLFDEMPRRISDPLPGNLLLAAYLRNGRTEDAAQMFDEMPARDLISWNTMAAGWVRVSRPNQAMALFGRLLGLGIEPDGFTFSVVLSACARAGALALGQQVHDLMQSKQVEMNPILSSALIDMYSKCGKIDLARRVFETAARTDASVWNSMISGLAIHGHGREALQLFDRMLNEGGAAAPDAITFVGLLTACSHCALVEEGLHHFFSMKLRHSLEPRKEHYAAVVDLLARAGRLEEAHRATRALPVPPDAAVWRALLSGCRKHGRRPDIAAAATAQMGAARCSGDYVMLSGLYSAAGRWRCAEAVWRKMKTDRVRKPPGISCVELGGRVCEFQAGERWRALPEAEEIRRVLAALTRAARGVGFAPTAETVVMDLLEEDKEANLVSHSEKIAVAYAVIKTAPGAEIRVSKNLRTCEDCHSWLKATSKILGREIIVRDRTRFHHFGRGSCSCNDYW</sequence>
<dbReference type="GO" id="GO:0008270">
    <property type="term" value="F:zinc ion binding"/>
    <property type="evidence" value="ECO:0007669"/>
    <property type="project" value="InterPro"/>
</dbReference>
<keyword evidence="1" id="KW-0677">Repeat</keyword>
<dbReference type="EMBL" id="LR746280">
    <property type="protein sequence ID" value="CAA7409911.1"/>
    <property type="molecule type" value="Genomic_DNA"/>
</dbReference>
<dbReference type="InterPro" id="IPR046848">
    <property type="entry name" value="E_motif"/>
</dbReference>
<dbReference type="InterPro" id="IPR032867">
    <property type="entry name" value="DYW_dom"/>
</dbReference>
<keyword evidence="5" id="KW-1185">Reference proteome</keyword>
<dbReference type="Pfam" id="PF14432">
    <property type="entry name" value="DYW_deaminase"/>
    <property type="match status" value="1"/>
</dbReference>
<feature type="repeat" description="PPR" evidence="2">
    <location>
        <begin position="210"/>
        <end position="244"/>
    </location>
</feature>
<dbReference type="InterPro" id="IPR011990">
    <property type="entry name" value="TPR-like_helical_dom_sf"/>
</dbReference>
<dbReference type="InterPro" id="IPR002885">
    <property type="entry name" value="PPR_rpt"/>
</dbReference>
<dbReference type="AlphaFoldDB" id="A0A7I8LIQ4"/>
<feature type="domain" description="DYW" evidence="3">
    <location>
        <begin position="494"/>
        <end position="586"/>
    </location>
</feature>
<feature type="repeat" description="PPR" evidence="2">
    <location>
        <begin position="144"/>
        <end position="174"/>
    </location>
</feature>
<feature type="repeat" description="PPR" evidence="2">
    <location>
        <begin position="175"/>
        <end position="209"/>
    </location>
</feature>
<dbReference type="PANTHER" id="PTHR47926:SF360">
    <property type="entry name" value="PENTATRICOPEPTIDE REPEAT-CONTAINING PROTEIN"/>
    <property type="match status" value="1"/>
</dbReference>
<dbReference type="OrthoDB" id="185373at2759"/>
<proteinExistence type="predicted"/>
<dbReference type="NCBIfam" id="TIGR00756">
    <property type="entry name" value="PPR"/>
    <property type="match status" value="2"/>
</dbReference>
<protein>
    <recommendedName>
        <fullName evidence="3">DYW domain-containing protein</fullName>
    </recommendedName>
</protein>
<dbReference type="GO" id="GO:0009451">
    <property type="term" value="P:RNA modification"/>
    <property type="evidence" value="ECO:0007669"/>
    <property type="project" value="InterPro"/>
</dbReference>
<gene>
    <name evidence="4" type="ORF">SI8410_17020589</name>
</gene>
<dbReference type="Gene3D" id="1.25.40.10">
    <property type="entry name" value="Tetratricopeptide repeat domain"/>
    <property type="match status" value="2"/>
</dbReference>
<name>A0A7I8LIQ4_SPIIN</name>
<evidence type="ECO:0000313" key="4">
    <source>
        <dbReference type="EMBL" id="CAA7409911.1"/>
    </source>
</evidence>
<organism evidence="4 5">
    <name type="scientific">Spirodela intermedia</name>
    <name type="common">Intermediate duckweed</name>
    <dbReference type="NCBI Taxonomy" id="51605"/>
    <lineage>
        <taxon>Eukaryota</taxon>
        <taxon>Viridiplantae</taxon>
        <taxon>Streptophyta</taxon>
        <taxon>Embryophyta</taxon>
        <taxon>Tracheophyta</taxon>
        <taxon>Spermatophyta</taxon>
        <taxon>Magnoliopsida</taxon>
        <taxon>Liliopsida</taxon>
        <taxon>Araceae</taxon>
        <taxon>Lemnoideae</taxon>
        <taxon>Spirodela</taxon>
    </lineage>
</organism>
<feature type="repeat" description="PPR" evidence="2">
    <location>
        <begin position="276"/>
        <end position="310"/>
    </location>
</feature>
<dbReference type="PANTHER" id="PTHR47926">
    <property type="entry name" value="PENTATRICOPEPTIDE REPEAT-CONTAINING PROTEIN"/>
    <property type="match status" value="1"/>
</dbReference>
<dbReference type="Proteomes" id="UP000663760">
    <property type="component" value="Chromosome 17"/>
</dbReference>
<reference evidence="4" key="1">
    <citation type="submission" date="2020-02" db="EMBL/GenBank/DDBJ databases">
        <authorList>
            <person name="Scholz U."/>
            <person name="Mascher M."/>
            <person name="Fiebig A."/>
        </authorList>
    </citation>
    <scope>NUCLEOTIDE SEQUENCE</scope>
</reference>
<dbReference type="Pfam" id="PF13041">
    <property type="entry name" value="PPR_2"/>
    <property type="match status" value="2"/>
</dbReference>
<dbReference type="Pfam" id="PF20431">
    <property type="entry name" value="E_motif"/>
    <property type="match status" value="1"/>
</dbReference>
<evidence type="ECO:0000256" key="1">
    <source>
        <dbReference type="ARBA" id="ARBA00022737"/>
    </source>
</evidence>